<name>A0A7S3T3I7_EMIHU</name>
<dbReference type="EMBL" id="HBIR01040445">
    <property type="protein sequence ID" value="CAE0572737.1"/>
    <property type="molecule type" value="Transcribed_RNA"/>
</dbReference>
<feature type="transmembrane region" description="Helical" evidence="1">
    <location>
        <begin position="34"/>
        <end position="61"/>
    </location>
</feature>
<keyword evidence="1" id="KW-1133">Transmembrane helix</keyword>
<evidence type="ECO:0000256" key="1">
    <source>
        <dbReference type="SAM" id="Phobius"/>
    </source>
</evidence>
<gene>
    <name evidence="2" type="ORF">EHUX00137_LOCUS31550</name>
</gene>
<proteinExistence type="predicted"/>
<protein>
    <submittedName>
        <fullName evidence="2">Uncharacterized protein</fullName>
    </submittedName>
</protein>
<organism evidence="2">
    <name type="scientific">Emiliania huxleyi</name>
    <name type="common">Coccolithophore</name>
    <name type="synonym">Pontosphaera huxleyi</name>
    <dbReference type="NCBI Taxonomy" id="2903"/>
    <lineage>
        <taxon>Eukaryota</taxon>
        <taxon>Haptista</taxon>
        <taxon>Haptophyta</taxon>
        <taxon>Prymnesiophyceae</taxon>
        <taxon>Isochrysidales</taxon>
        <taxon>Noelaerhabdaceae</taxon>
        <taxon>Emiliania</taxon>
    </lineage>
</organism>
<accession>A0A7S3T3I7</accession>
<reference evidence="2" key="1">
    <citation type="submission" date="2021-01" db="EMBL/GenBank/DDBJ databases">
        <authorList>
            <person name="Corre E."/>
            <person name="Pelletier E."/>
            <person name="Niang G."/>
            <person name="Scheremetjew M."/>
            <person name="Finn R."/>
            <person name="Kale V."/>
            <person name="Holt S."/>
            <person name="Cochrane G."/>
            <person name="Meng A."/>
            <person name="Brown T."/>
            <person name="Cohen L."/>
        </authorList>
    </citation>
    <scope>NUCLEOTIDE SEQUENCE</scope>
    <source>
        <strain evidence="2">379</strain>
    </source>
</reference>
<keyword evidence="1" id="KW-0812">Transmembrane</keyword>
<evidence type="ECO:0000313" key="2">
    <source>
        <dbReference type="EMBL" id="CAE0572737.1"/>
    </source>
</evidence>
<dbReference type="AlphaFoldDB" id="A0A7S3T3I7"/>
<sequence>MRLPAAPVADSHGRLTQGSEVIIPVRPTSRRARMLLACAPLASMLIELLTLCVGPISSALFHQSMPLLTSSIHGRRCLPALVCDHRGADSKRGEIRQRRVGLVVGECRALPARRQVATNFVTQIDEVMLTAFVHRASRDRLSKYQYEHLWGVEEGDTRLKNVSDRSRWLARRQELLPLVLLLLATVTVGAGQAYGSGPQDGESCSFVYPPEREAPEAV</sequence>
<keyword evidence="1" id="KW-0472">Membrane</keyword>